<dbReference type="Proteomes" id="UP000186132">
    <property type="component" value="Unassembled WGS sequence"/>
</dbReference>
<feature type="region of interest" description="Disordered" evidence="1">
    <location>
        <begin position="310"/>
        <end position="331"/>
    </location>
</feature>
<dbReference type="STRING" id="1206085.SAMN05443575_2379"/>
<keyword evidence="4" id="KW-0378">Hydrolase</keyword>
<proteinExistence type="predicted"/>
<gene>
    <name evidence="4" type="ORF">SAMN05443575_2379</name>
</gene>
<evidence type="ECO:0000259" key="3">
    <source>
        <dbReference type="SMART" id="SM00460"/>
    </source>
</evidence>
<dbReference type="Pfam" id="PF01841">
    <property type="entry name" value="Transglut_core"/>
    <property type="match status" value="1"/>
</dbReference>
<accession>A0A1M5L8S7</accession>
<feature type="transmembrane region" description="Helical" evidence="2">
    <location>
        <begin position="37"/>
        <end position="58"/>
    </location>
</feature>
<protein>
    <submittedName>
        <fullName evidence="4">Transglutaminase-like enzyme, putative cysteine protease</fullName>
    </submittedName>
</protein>
<dbReference type="InterPro" id="IPR052901">
    <property type="entry name" value="Bact_TGase-like"/>
</dbReference>
<keyword evidence="2" id="KW-1133">Transmembrane helix</keyword>
<dbReference type="GO" id="GO:0008233">
    <property type="term" value="F:peptidase activity"/>
    <property type="evidence" value="ECO:0007669"/>
    <property type="project" value="UniProtKB-KW"/>
</dbReference>
<feature type="region of interest" description="Disordered" evidence="1">
    <location>
        <begin position="1"/>
        <end position="33"/>
    </location>
</feature>
<feature type="transmembrane region" description="Helical" evidence="2">
    <location>
        <begin position="657"/>
        <end position="676"/>
    </location>
</feature>
<keyword evidence="5" id="KW-1185">Reference proteome</keyword>
<feature type="transmembrane region" description="Helical" evidence="2">
    <location>
        <begin position="249"/>
        <end position="267"/>
    </location>
</feature>
<feature type="transmembrane region" description="Helical" evidence="2">
    <location>
        <begin position="91"/>
        <end position="109"/>
    </location>
</feature>
<dbReference type="InterPro" id="IPR002931">
    <property type="entry name" value="Transglutaminase-like"/>
</dbReference>
<dbReference type="InterPro" id="IPR038765">
    <property type="entry name" value="Papain-like_cys_pep_sf"/>
</dbReference>
<evidence type="ECO:0000313" key="4">
    <source>
        <dbReference type="EMBL" id="SHG61149.1"/>
    </source>
</evidence>
<keyword evidence="4" id="KW-0645">Protease</keyword>
<feature type="compositionally biased region" description="Low complexity" evidence="1">
    <location>
        <begin position="620"/>
        <end position="644"/>
    </location>
</feature>
<evidence type="ECO:0000256" key="2">
    <source>
        <dbReference type="SAM" id="Phobius"/>
    </source>
</evidence>
<keyword evidence="2" id="KW-0472">Membrane</keyword>
<feature type="transmembrane region" description="Helical" evidence="2">
    <location>
        <begin position="150"/>
        <end position="170"/>
    </location>
</feature>
<evidence type="ECO:0000256" key="1">
    <source>
        <dbReference type="SAM" id="MobiDB-lite"/>
    </source>
</evidence>
<dbReference type="EMBL" id="FQVU01000003">
    <property type="protein sequence ID" value="SHG61149.1"/>
    <property type="molecule type" value="Genomic_DNA"/>
</dbReference>
<dbReference type="Gene3D" id="3.10.620.30">
    <property type="match status" value="1"/>
</dbReference>
<dbReference type="SUPFAM" id="SSF54001">
    <property type="entry name" value="Cysteine proteinases"/>
    <property type="match status" value="1"/>
</dbReference>
<dbReference type="PANTHER" id="PTHR42736:SF1">
    <property type="entry name" value="PROTEIN-GLUTAMINE GAMMA-GLUTAMYLTRANSFERASE"/>
    <property type="match status" value="1"/>
</dbReference>
<dbReference type="Pfam" id="PF11992">
    <property type="entry name" value="TgpA_N"/>
    <property type="match status" value="1"/>
</dbReference>
<dbReference type="AlphaFoldDB" id="A0A1M5L8S7"/>
<feature type="transmembrane region" description="Helical" evidence="2">
    <location>
        <begin position="200"/>
        <end position="219"/>
    </location>
</feature>
<organism evidence="4 5">
    <name type="scientific">Jatrophihabitans endophyticus</name>
    <dbReference type="NCBI Taxonomy" id="1206085"/>
    <lineage>
        <taxon>Bacteria</taxon>
        <taxon>Bacillati</taxon>
        <taxon>Actinomycetota</taxon>
        <taxon>Actinomycetes</taxon>
        <taxon>Jatrophihabitantales</taxon>
        <taxon>Jatrophihabitantaceae</taxon>
        <taxon>Jatrophihabitans</taxon>
    </lineage>
</organism>
<sequence>MTGTATRGSAARGTGIRGSAARGSGTAPRRSADGQSAVRRTLLALLAAALGVIPLKALLADSGWLLDVWVAMAVVVGPAALLRLRRPPGALDIWPGVVLLVPWLTLRFLHEGALAGVIPTGATWTQLSTLLTQLHQTTRDEVAPIHSTPAVRLVLCALVGLFAALVDLIAVVGRRGALAGVPLLIVFTVAGAVPRSPVSWVWFVFSAIGYLVLLAVDAGDDLERWGRRLRAGPVAGGVGRTRRARAASGPAIAVAAVVLAVALPALVPGEPRNLLTDAFHGGGGKGVGGFGNGGSNGRISPFAALKGQLDQDDPRPLADVQMQDGAGSPAPDAKPYYLRVNVLSNYTGEGWRVGYHGEQVSVSDDDYPLGEGGESESTTLRARIDISAMRGNAPVFGNPTSISGLPGGATWSPQDQLLLGESIDEGLAYTESFQQPTPSVAQLRRATGSPDGRFRTELALPDDLPRYARNLVADQTAGRSGPYEKARAISDFFADPANGFVYDLKTAVGDSGSDLVDFLQNRRGYCQQYAAAMAVMLRVAGIPARVVLGYMHSTPDREGRFTVTTSDAHSWVEAWFAGIGWVPFDPTPAAGLSSGANSLPYAPRESQSAGTGADDTVGRSSSAAASSTASGSSAASSSSSAATAQRRPPGAASGTPWWVGGGVLLAALLALTPAAVRRSRRQRRYAAARRRGDASALWAELSDTAVDLGYVWSPARSPRQVAAWLARDAPASAESLRALAGAVERQRYAGATATRSAPDTDAADAALRHAVAELRGHRSGGTRFRARFLPASLGWTALFGGPARRRR</sequence>
<feature type="transmembrane region" description="Helical" evidence="2">
    <location>
        <begin position="64"/>
        <end position="84"/>
    </location>
</feature>
<dbReference type="SMART" id="SM00460">
    <property type="entry name" value="TGc"/>
    <property type="match status" value="1"/>
</dbReference>
<dbReference type="PANTHER" id="PTHR42736">
    <property type="entry name" value="PROTEIN-GLUTAMINE GAMMA-GLUTAMYLTRANSFERASE"/>
    <property type="match status" value="1"/>
</dbReference>
<evidence type="ECO:0000313" key="5">
    <source>
        <dbReference type="Proteomes" id="UP000186132"/>
    </source>
</evidence>
<keyword evidence="2" id="KW-0812">Transmembrane</keyword>
<reference evidence="4 5" key="1">
    <citation type="submission" date="2016-11" db="EMBL/GenBank/DDBJ databases">
        <authorList>
            <person name="Jaros S."/>
            <person name="Januszkiewicz K."/>
            <person name="Wedrychowicz H."/>
        </authorList>
    </citation>
    <scope>NUCLEOTIDE SEQUENCE [LARGE SCALE GENOMIC DNA]</scope>
    <source>
        <strain evidence="4 5">DSM 45627</strain>
    </source>
</reference>
<dbReference type="GO" id="GO:0006508">
    <property type="term" value="P:proteolysis"/>
    <property type="evidence" value="ECO:0007669"/>
    <property type="project" value="UniProtKB-KW"/>
</dbReference>
<dbReference type="RefSeq" id="WP_143168147.1">
    <property type="nucleotide sequence ID" value="NZ_FQVU01000003.1"/>
</dbReference>
<dbReference type="OrthoDB" id="9804023at2"/>
<feature type="domain" description="Transglutaminase-like" evidence="3">
    <location>
        <begin position="518"/>
        <end position="588"/>
    </location>
</feature>
<feature type="region of interest" description="Disordered" evidence="1">
    <location>
        <begin position="595"/>
        <end position="653"/>
    </location>
</feature>
<name>A0A1M5L8S7_9ACTN</name>
<dbReference type="InterPro" id="IPR021878">
    <property type="entry name" value="TgpA_N"/>
</dbReference>
<feature type="transmembrane region" description="Helical" evidence="2">
    <location>
        <begin position="177"/>
        <end position="194"/>
    </location>
</feature>